<evidence type="ECO:0000313" key="2">
    <source>
        <dbReference type="Proteomes" id="UP000579945"/>
    </source>
</evidence>
<dbReference type="EMBL" id="JACIBV010000001">
    <property type="protein sequence ID" value="MBB3724869.1"/>
    <property type="molecule type" value="Genomic_DNA"/>
</dbReference>
<dbReference type="InterPro" id="IPR011473">
    <property type="entry name" value="DUF1579"/>
</dbReference>
<dbReference type="RefSeq" id="WP_183643416.1">
    <property type="nucleotide sequence ID" value="NZ_JACIBV010000001.1"/>
</dbReference>
<dbReference type="Proteomes" id="UP000579945">
    <property type="component" value="Unassembled WGS sequence"/>
</dbReference>
<accession>A0A7W5YP97</accession>
<comment type="caution">
    <text evidence="1">The sequence shown here is derived from an EMBL/GenBank/DDBJ whole genome shotgun (WGS) entry which is preliminary data.</text>
</comment>
<evidence type="ECO:0008006" key="3">
    <source>
        <dbReference type="Google" id="ProtNLM"/>
    </source>
</evidence>
<protein>
    <recommendedName>
        <fullName evidence="3">DUF1579 domain-containing protein</fullName>
    </recommendedName>
</protein>
<dbReference type="Pfam" id="PF07617">
    <property type="entry name" value="DUF1579"/>
    <property type="match status" value="1"/>
</dbReference>
<sequence>MKDRRPLDALAGHWRSRGQTVATASEPAIHVAGTDTYTWLAGGHFLIHRVDVRMGEERVEVIEMIGPYDEASRTCPMRSFDSHGGFVTMLARVDDEGVWTFEGETERATLTIAEDGGAMAAVWERRGDDATWRHWMDMAFTREG</sequence>
<dbReference type="AlphaFoldDB" id="A0A7W5YP97"/>
<keyword evidence="2" id="KW-1185">Reference proteome</keyword>
<organism evidence="1 2">
    <name type="scientific">Nonomuraea dietziae</name>
    <dbReference type="NCBI Taxonomy" id="65515"/>
    <lineage>
        <taxon>Bacteria</taxon>
        <taxon>Bacillati</taxon>
        <taxon>Actinomycetota</taxon>
        <taxon>Actinomycetes</taxon>
        <taxon>Streptosporangiales</taxon>
        <taxon>Streptosporangiaceae</taxon>
        <taxon>Nonomuraea</taxon>
    </lineage>
</organism>
<name>A0A7W5YP97_9ACTN</name>
<dbReference type="GeneID" id="95387339"/>
<evidence type="ECO:0000313" key="1">
    <source>
        <dbReference type="EMBL" id="MBB3724869.1"/>
    </source>
</evidence>
<proteinExistence type="predicted"/>
<reference evidence="1 2" key="1">
    <citation type="submission" date="2020-08" db="EMBL/GenBank/DDBJ databases">
        <title>Sequencing the genomes of 1000 actinobacteria strains.</title>
        <authorList>
            <person name="Klenk H.-P."/>
        </authorList>
    </citation>
    <scope>NUCLEOTIDE SEQUENCE [LARGE SCALE GENOMIC DNA]</scope>
    <source>
        <strain evidence="1 2">DSM 44320</strain>
    </source>
</reference>
<gene>
    <name evidence="1" type="ORF">FHR33_000729</name>
</gene>